<evidence type="ECO:0000313" key="4">
    <source>
        <dbReference type="RefSeq" id="XP_022775524.1"/>
    </source>
</evidence>
<feature type="domain" description="C2" evidence="2">
    <location>
        <begin position="1"/>
        <end position="115"/>
    </location>
</feature>
<dbReference type="PANTHER" id="PTHR32246">
    <property type="entry name" value="INGRESSION PROTEIN FIC1"/>
    <property type="match status" value="1"/>
</dbReference>
<feature type="region of interest" description="Disordered" evidence="1">
    <location>
        <begin position="298"/>
        <end position="321"/>
    </location>
</feature>
<organism evidence="3 4">
    <name type="scientific">Durio zibethinus</name>
    <name type="common">Durian</name>
    <dbReference type="NCBI Taxonomy" id="66656"/>
    <lineage>
        <taxon>Eukaryota</taxon>
        <taxon>Viridiplantae</taxon>
        <taxon>Streptophyta</taxon>
        <taxon>Embryophyta</taxon>
        <taxon>Tracheophyta</taxon>
        <taxon>Spermatophyta</taxon>
        <taxon>Magnoliopsida</taxon>
        <taxon>eudicotyledons</taxon>
        <taxon>Gunneridae</taxon>
        <taxon>Pentapetalae</taxon>
        <taxon>rosids</taxon>
        <taxon>malvids</taxon>
        <taxon>Malvales</taxon>
        <taxon>Malvaceae</taxon>
        <taxon>Helicteroideae</taxon>
        <taxon>Durio</taxon>
    </lineage>
</organism>
<protein>
    <submittedName>
        <fullName evidence="4">Uncharacterized protein LOC111317334</fullName>
    </submittedName>
</protein>
<feature type="compositionally biased region" description="Basic residues" evidence="1">
    <location>
        <begin position="301"/>
        <end position="312"/>
    </location>
</feature>
<dbReference type="PROSITE" id="PS50004">
    <property type="entry name" value="C2"/>
    <property type="match status" value="1"/>
</dbReference>
<dbReference type="SMART" id="SM00239">
    <property type="entry name" value="C2"/>
    <property type="match status" value="1"/>
</dbReference>
<proteinExistence type="predicted"/>
<dbReference type="InterPro" id="IPR035892">
    <property type="entry name" value="C2_domain_sf"/>
</dbReference>
<dbReference type="OrthoDB" id="1909968at2759"/>
<reference evidence="4" key="1">
    <citation type="submission" date="2025-08" db="UniProtKB">
        <authorList>
            <consortium name="RefSeq"/>
        </authorList>
    </citation>
    <scope>IDENTIFICATION</scope>
    <source>
        <tissue evidence="4">Fruit stalk</tissue>
    </source>
</reference>
<gene>
    <name evidence="4" type="primary">LOC111317334</name>
</gene>
<dbReference type="Pfam" id="PF00168">
    <property type="entry name" value="C2"/>
    <property type="match status" value="1"/>
</dbReference>
<dbReference type="AlphaFoldDB" id="A0A6P6BEJ7"/>
<dbReference type="SUPFAM" id="SSF49562">
    <property type="entry name" value="C2 domain (Calcium/lipid-binding domain, CaLB)"/>
    <property type="match status" value="1"/>
</dbReference>
<dbReference type="CDD" id="cd04051">
    <property type="entry name" value="C2_SRC2_like"/>
    <property type="match status" value="1"/>
</dbReference>
<dbReference type="PANTHER" id="PTHR32246:SF69">
    <property type="entry name" value="CALCIUM-DEPENDENT LIPID-BINDING (CALB DOMAIN) FAMILY PROTEIN"/>
    <property type="match status" value="1"/>
</dbReference>
<dbReference type="Gene3D" id="2.60.40.150">
    <property type="entry name" value="C2 domain"/>
    <property type="match status" value="1"/>
</dbReference>
<accession>A0A6P6BEJ7</accession>
<keyword evidence="3" id="KW-1185">Reference proteome</keyword>
<dbReference type="GO" id="GO:0006952">
    <property type="term" value="P:defense response"/>
    <property type="evidence" value="ECO:0007669"/>
    <property type="project" value="InterPro"/>
</dbReference>
<evidence type="ECO:0000256" key="1">
    <source>
        <dbReference type="SAM" id="MobiDB-lite"/>
    </source>
</evidence>
<sequence length="321" mass="35410">METTATTHVLEINLTSAQGLIEPSSVISHRHMKTYAVAWVDSSTKLHTRVDRVGGQNPTWNDKFLFEVSPQFLFSKTSVLSIEVYAVGFFRDRLVGSIRILIGNLLLIASAAAMKTPSFAVYLIRCPSSSGGFFGTLNIGGMVFDASVRFQALSKVSAIDYHGLIGENLDCKNQPRTNKSKAPVKHIMEYISIDSGDQSEAGDSLTSSSSPPHTVLIRELSLKGRNEDHGVATDLVPYEIAEEVISDNEESVVKLEKDVKMIMDKNKKLREMVEMLMVETKGQSTVISDLTARVKSLERKLSRKNKQSKPHYGRSASALKS</sequence>
<dbReference type="InterPro" id="IPR000008">
    <property type="entry name" value="C2_dom"/>
</dbReference>
<dbReference type="RefSeq" id="XP_022775524.1">
    <property type="nucleotide sequence ID" value="XM_022919789.1"/>
</dbReference>
<evidence type="ECO:0000313" key="3">
    <source>
        <dbReference type="Proteomes" id="UP000515121"/>
    </source>
</evidence>
<name>A0A6P6BEJ7_DURZI</name>
<dbReference type="InterPro" id="IPR044750">
    <property type="entry name" value="C2_SRC2/BAP"/>
</dbReference>
<dbReference type="GeneID" id="111317334"/>
<evidence type="ECO:0000259" key="2">
    <source>
        <dbReference type="PROSITE" id="PS50004"/>
    </source>
</evidence>
<dbReference type="KEGG" id="dzi:111317334"/>
<dbReference type="Proteomes" id="UP000515121">
    <property type="component" value="Unplaced"/>
</dbReference>